<sequence length="249" mass="28596">MDISGKCLEPLHRDDYSHDELDPMFMTLRQPLRTVVHCSTVGRLRLANIDQSLLLNKLPPPPSTKRKSVPSRTDEGNVCDWRSDRLHRNRPTHADACRQAERFGFILSLKGSFRGAVQLRHLSWSYAKANQLFMTGDQLSPTPQTTCPSFLNICLENKIRLLEYFKQSYSTKSVTETVATDEMSNWVAWPLLLHYCSTHSQGQLWLMLCLDNDQRAKIAQCNAFVRRFASDPPQDVHYIGHWPPQTVRG</sequence>
<comment type="caution">
    <text evidence="2">The sequence shown here is derived from an EMBL/GenBank/DDBJ whole genome shotgun (WGS) entry which is preliminary data.</text>
</comment>
<keyword evidence="3" id="KW-1185">Reference proteome</keyword>
<dbReference type="EMBL" id="JBEUSY010000486">
    <property type="protein sequence ID" value="KAL1229604.1"/>
    <property type="molecule type" value="Genomic_DNA"/>
</dbReference>
<proteinExistence type="predicted"/>
<accession>A0ABR3K4Y4</accession>
<evidence type="ECO:0000256" key="1">
    <source>
        <dbReference type="SAM" id="MobiDB-lite"/>
    </source>
</evidence>
<organism evidence="2 3">
    <name type="scientific">Trichinella spiralis</name>
    <name type="common">Trichina worm</name>
    <dbReference type="NCBI Taxonomy" id="6334"/>
    <lineage>
        <taxon>Eukaryota</taxon>
        <taxon>Metazoa</taxon>
        <taxon>Ecdysozoa</taxon>
        <taxon>Nematoda</taxon>
        <taxon>Enoplea</taxon>
        <taxon>Dorylaimia</taxon>
        <taxon>Trichinellida</taxon>
        <taxon>Trichinellidae</taxon>
        <taxon>Trichinella</taxon>
    </lineage>
</organism>
<dbReference type="Proteomes" id="UP001558632">
    <property type="component" value="Unassembled WGS sequence"/>
</dbReference>
<gene>
    <name evidence="2" type="ORF">TSPI_10832</name>
</gene>
<name>A0ABR3K4Y4_TRISP</name>
<reference evidence="2 3" key="1">
    <citation type="submission" date="2024-07" db="EMBL/GenBank/DDBJ databases">
        <title>Enhanced genomic and transcriptomic resources for Trichinella pseudospiralis and T. spiralis underpin the discovery of pronounced molecular differences between stages and species.</title>
        <authorList>
            <person name="Pasi K.K."/>
            <person name="La Rosa G."/>
            <person name="Gomez-Morales M.A."/>
            <person name="Tosini F."/>
            <person name="Sumanam S."/>
            <person name="Young N.D."/>
            <person name="Chang B.C."/>
            <person name="Robin G.B."/>
        </authorList>
    </citation>
    <scope>NUCLEOTIDE SEQUENCE [LARGE SCALE GENOMIC DNA]</scope>
    <source>
        <strain evidence="2">ISS534</strain>
    </source>
</reference>
<protein>
    <submittedName>
        <fullName evidence="2">3-dehydratase, dTDP-4-dehydro-6-deoxy-alpha-D-glucopyranose 2</fullName>
    </submittedName>
</protein>
<feature type="region of interest" description="Disordered" evidence="1">
    <location>
        <begin position="55"/>
        <end position="76"/>
    </location>
</feature>
<evidence type="ECO:0000313" key="2">
    <source>
        <dbReference type="EMBL" id="KAL1229604.1"/>
    </source>
</evidence>
<evidence type="ECO:0000313" key="3">
    <source>
        <dbReference type="Proteomes" id="UP001558632"/>
    </source>
</evidence>